<dbReference type="RefSeq" id="WP_160559454.1">
    <property type="nucleotide sequence ID" value="NZ_QZDT01000007.1"/>
</dbReference>
<protein>
    <submittedName>
        <fullName evidence="1">Uncharacterized protein</fullName>
    </submittedName>
</protein>
<dbReference type="EMBL" id="QZDT01000007">
    <property type="protein sequence ID" value="NBJ92358.1"/>
    <property type="molecule type" value="Genomic_DNA"/>
</dbReference>
<reference evidence="1" key="1">
    <citation type="submission" date="2018-09" db="EMBL/GenBank/DDBJ databases">
        <title>Murine metabolic-syndrome-specific gut microbial biobank.</title>
        <authorList>
            <person name="Liu C."/>
        </authorList>
    </citation>
    <scope>NUCLEOTIDE SEQUENCE</scope>
    <source>
        <strain evidence="1">D42-62</strain>
    </source>
</reference>
<proteinExistence type="predicted"/>
<sequence>MESVLYAFACKFLKENELSEIKEVFRMTVLGEMIWHDGEKKGIEKGIEALILDNLEEGILKDRILLKLARRFGLTQEQAESYFVRFAGNRQ</sequence>
<comment type="caution">
    <text evidence="1">The sequence shown here is derived from an EMBL/GenBank/DDBJ whole genome shotgun (WGS) entry which is preliminary data.</text>
</comment>
<dbReference type="AlphaFoldDB" id="A0A9X5BEK3"/>
<evidence type="ECO:0000313" key="2">
    <source>
        <dbReference type="Proteomes" id="UP001154420"/>
    </source>
</evidence>
<dbReference type="OrthoDB" id="1730086at2"/>
<dbReference type="Proteomes" id="UP001154420">
    <property type="component" value="Unassembled WGS sequence"/>
</dbReference>
<name>A0A9X5BEK3_9FIRM</name>
<organism evidence="1 2">
    <name type="scientific">Parablautia muri</name>
    <dbReference type="NCBI Taxonomy" id="2320879"/>
    <lineage>
        <taxon>Bacteria</taxon>
        <taxon>Bacillati</taxon>
        <taxon>Bacillota</taxon>
        <taxon>Clostridia</taxon>
        <taxon>Lachnospirales</taxon>
        <taxon>Lachnospiraceae</taxon>
        <taxon>Parablautia</taxon>
    </lineage>
</organism>
<gene>
    <name evidence="1" type="ORF">D5281_07040</name>
</gene>
<evidence type="ECO:0000313" key="1">
    <source>
        <dbReference type="EMBL" id="NBJ92358.1"/>
    </source>
</evidence>
<keyword evidence="2" id="KW-1185">Reference proteome</keyword>
<accession>A0A9X5BEK3</accession>